<evidence type="ECO:0000313" key="4">
    <source>
        <dbReference type="Proteomes" id="UP000245992"/>
    </source>
</evidence>
<keyword evidence="2" id="KW-0812">Transmembrane</keyword>
<keyword evidence="4" id="KW-1185">Reference proteome</keyword>
<feature type="region of interest" description="Disordered" evidence="1">
    <location>
        <begin position="69"/>
        <end position="120"/>
    </location>
</feature>
<proteinExistence type="predicted"/>
<evidence type="ECO:0000256" key="1">
    <source>
        <dbReference type="SAM" id="MobiDB-lite"/>
    </source>
</evidence>
<keyword evidence="2" id="KW-0472">Membrane</keyword>
<dbReference type="STRING" id="1440053.GCA_000718095_03122"/>
<evidence type="ECO:0000313" key="3">
    <source>
        <dbReference type="EMBL" id="PVE08574.1"/>
    </source>
</evidence>
<gene>
    <name evidence="3" type="ORF">Y717_16705</name>
</gene>
<name>A0A2T7T0B8_9ACTN</name>
<dbReference type="EMBL" id="AZSP01000255">
    <property type="protein sequence ID" value="PVE08574.1"/>
    <property type="molecule type" value="Genomic_DNA"/>
</dbReference>
<accession>A0A2T7T0B8</accession>
<dbReference type="Proteomes" id="UP000245992">
    <property type="component" value="Unassembled WGS sequence"/>
</dbReference>
<sequence length="388" mass="40382">MADGADQADRGQGRASRLKGFVRTRRGGVLVGAATVLLAAALGTWATDSWPFSREDRYCWGSWETNSGPGFLSDTPVAGEDEGARTSEETAPTPQRPTGRCEVALRSSSTGRDGDETSRNAEITLTYGPAPKDAAERMEWIGAYLGGRAVPLPDGLPGATDGGRGLLVLPERCDTRDGRPTAVTLDSDARTSWSKGGSMKSKAGLGGVRSVAGLLVSAANRGMEAAGCAPAKPLRVSSPVLMLPEGDESSLYSGACRIKGLEFDRETSKTLEYQVGAVTSDLQSCAVRREMGGGRYFDALMVAQPRLAALFDGTTGSGAPASGWRGSGVFADAYKVVRADCAGRPVTLLMVDELAGETTPYFTAFTNAVTGRLGCPPVAPVASGGSER</sequence>
<feature type="region of interest" description="Disordered" evidence="1">
    <location>
        <begin position="178"/>
        <end position="199"/>
    </location>
</feature>
<dbReference type="RefSeq" id="WP_078490710.1">
    <property type="nucleotide sequence ID" value="NZ_AZSP01000255.1"/>
</dbReference>
<reference evidence="3 4" key="1">
    <citation type="submission" date="2013-12" db="EMBL/GenBank/DDBJ databases">
        <title>Annotated genome of Streptomyces scopuliridis.</title>
        <authorList>
            <person name="Olson J.B."/>
        </authorList>
    </citation>
    <scope>NUCLEOTIDE SEQUENCE [LARGE SCALE GENOMIC DNA]</scope>
    <source>
        <strain evidence="3 4">RB72</strain>
    </source>
</reference>
<comment type="caution">
    <text evidence="3">The sequence shown here is derived from an EMBL/GenBank/DDBJ whole genome shotgun (WGS) entry which is preliminary data.</text>
</comment>
<dbReference type="OrthoDB" id="4112936at2"/>
<protein>
    <submittedName>
        <fullName evidence="3">Uncharacterized protein</fullName>
    </submittedName>
</protein>
<organism evidence="3 4">
    <name type="scientific">Streptomyces scopuliridis RB72</name>
    <dbReference type="NCBI Taxonomy" id="1440053"/>
    <lineage>
        <taxon>Bacteria</taxon>
        <taxon>Bacillati</taxon>
        <taxon>Actinomycetota</taxon>
        <taxon>Actinomycetes</taxon>
        <taxon>Kitasatosporales</taxon>
        <taxon>Streptomycetaceae</taxon>
        <taxon>Streptomyces</taxon>
    </lineage>
</organism>
<feature type="transmembrane region" description="Helical" evidence="2">
    <location>
        <begin position="27"/>
        <end position="46"/>
    </location>
</feature>
<keyword evidence="2" id="KW-1133">Transmembrane helix</keyword>
<evidence type="ECO:0000256" key="2">
    <source>
        <dbReference type="SAM" id="Phobius"/>
    </source>
</evidence>
<dbReference type="AlphaFoldDB" id="A0A2T7T0B8"/>